<sequence>MEAIHPTPFYENYDIPTTNVDQLPFDDSWYPCPFFNTSSYHQDEFCGREEEADHFTSSLWNENGDIDETYEREEPPSNGYGSWLRECNSVFSDCWGDNYVSLGNGFHNNEHEGGDSRTLVVSNPSEEQGRYEDTENHPASDYASWSCYDSLFHHGGEKDPSNDYGEEAEATNSHHGLPGIEVFEGIFGYWPCLYR</sequence>
<feature type="region of interest" description="Disordered" evidence="1">
    <location>
        <begin position="111"/>
        <end position="138"/>
    </location>
</feature>
<keyword evidence="2" id="KW-1185">Reference proteome</keyword>
<proteinExistence type="predicted"/>
<evidence type="ECO:0000313" key="3">
    <source>
        <dbReference type="RefSeq" id="XP_060668954.1"/>
    </source>
</evidence>
<evidence type="ECO:0000256" key="1">
    <source>
        <dbReference type="SAM" id="MobiDB-lite"/>
    </source>
</evidence>
<feature type="compositionally biased region" description="Basic and acidic residues" evidence="1">
    <location>
        <begin position="127"/>
        <end position="138"/>
    </location>
</feature>
<accession>A0ABM3ZWV3</accession>
<reference evidence="3" key="1">
    <citation type="submission" date="2025-08" db="UniProtKB">
        <authorList>
            <consortium name="RefSeq"/>
        </authorList>
    </citation>
    <scope>IDENTIFICATION</scope>
    <source>
        <tissue evidence="3">Seedling</tissue>
    </source>
</reference>
<dbReference type="Proteomes" id="UP001652623">
    <property type="component" value="Chromosome 11"/>
</dbReference>
<evidence type="ECO:0000313" key="2">
    <source>
        <dbReference type="Proteomes" id="UP001652623"/>
    </source>
</evidence>
<protein>
    <submittedName>
        <fullName evidence="3">Uncharacterized protein LOC132800064</fullName>
    </submittedName>
</protein>
<dbReference type="RefSeq" id="XP_060668954.1">
    <property type="nucleotide sequence ID" value="XM_060812971.1"/>
</dbReference>
<organism evidence="2 3">
    <name type="scientific">Ziziphus jujuba</name>
    <name type="common">Chinese jujube</name>
    <name type="synonym">Ziziphus sativa</name>
    <dbReference type="NCBI Taxonomy" id="326968"/>
    <lineage>
        <taxon>Eukaryota</taxon>
        <taxon>Viridiplantae</taxon>
        <taxon>Streptophyta</taxon>
        <taxon>Embryophyta</taxon>
        <taxon>Tracheophyta</taxon>
        <taxon>Spermatophyta</taxon>
        <taxon>Magnoliopsida</taxon>
        <taxon>eudicotyledons</taxon>
        <taxon>Gunneridae</taxon>
        <taxon>Pentapetalae</taxon>
        <taxon>rosids</taxon>
        <taxon>fabids</taxon>
        <taxon>Rosales</taxon>
        <taxon>Rhamnaceae</taxon>
        <taxon>Paliureae</taxon>
        <taxon>Ziziphus</taxon>
    </lineage>
</organism>
<gene>
    <name evidence="3" type="primary">LOC132800064</name>
</gene>
<name>A0ABM3ZWV3_ZIZJJ</name>
<dbReference type="GeneID" id="132800064"/>